<reference evidence="5 7" key="1">
    <citation type="submission" date="2006-04" db="EMBL/GenBank/DDBJ databases">
        <authorList>
            <person name="Nierman W.C."/>
        </authorList>
    </citation>
    <scope>NUCLEOTIDE SEQUENCE [LARGE SCALE GENOMIC DNA]</scope>
    <source>
        <strain evidence="5 7">DW4/3-1</strain>
    </source>
</reference>
<dbReference type="Pfam" id="PF07883">
    <property type="entry name" value="Cupin_2"/>
    <property type="match status" value="1"/>
</dbReference>
<dbReference type="PATRIC" id="fig|378806.16.peg.1360"/>
<evidence type="ECO:0000259" key="3">
    <source>
        <dbReference type="PROSITE" id="PS50943"/>
    </source>
</evidence>
<dbReference type="GO" id="GO:0003677">
    <property type="term" value="F:DNA binding"/>
    <property type="evidence" value="ECO:0007669"/>
    <property type="project" value="UniProtKB-KW"/>
</dbReference>
<dbReference type="SUPFAM" id="SSF51182">
    <property type="entry name" value="RmlC-like cupins"/>
    <property type="match status" value="1"/>
</dbReference>
<dbReference type="Proteomes" id="UP000001351">
    <property type="component" value="Chromosome"/>
</dbReference>
<dbReference type="CDD" id="cd00093">
    <property type="entry name" value="HTH_XRE"/>
    <property type="match status" value="1"/>
</dbReference>
<feature type="domain" description="HTH cro/C1-type" evidence="3">
    <location>
        <begin position="108"/>
        <end position="162"/>
    </location>
</feature>
<dbReference type="KEGG" id="sur:STAUR_4479"/>
<dbReference type="EMBL" id="CP002271">
    <property type="protein sequence ID" value="ADO72259.1"/>
    <property type="molecule type" value="Genomic_DNA"/>
</dbReference>
<dbReference type="InterPro" id="IPR011051">
    <property type="entry name" value="RmlC_Cupin_sf"/>
</dbReference>
<evidence type="ECO:0000313" key="4">
    <source>
        <dbReference type="EMBL" id="ADO72259.1"/>
    </source>
</evidence>
<proteinExistence type="predicted"/>
<dbReference type="InterPro" id="IPR014710">
    <property type="entry name" value="RmlC-like_jellyroll"/>
</dbReference>
<evidence type="ECO:0000313" key="7">
    <source>
        <dbReference type="Proteomes" id="UP000032702"/>
    </source>
</evidence>
<dbReference type="Gene3D" id="2.60.120.10">
    <property type="entry name" value="Jelly Rolls"/>
    <property type="match status" value="1"/>
</dbReference>
<feature type="region of interest" description="Disordered" evidence="2">
    <location>
        <begin position="1"/>
        <end position="82"/>
    </location>
</feature>
<organism evidence="5 7">
    <name type="scientific">Stigmatella aurantiaca (strain DW4/3-1)</name>
    <dbReference type="NCBI Taxonomy" id="378806"/>
    <lineage>
        <taxon>Bacteria</taxon>
        <taxon>Pseudomonadati</taxon>
        <taxon>Myxococcota</taxon>
        <taxon>Myxococcia</taxon>
        <taxon>Myxococcales</taxon>
        <taxon>Cystobacterineae</taxon>
        <taxon>Archangiaceae</taxon>
        <taxon>Stigmatella</taxon>
    </lineage>
</organism>
<feature type="compositionally biased region" description="Low complexity" evidence="2">
    <location>
        <begin position="51"/>
        <end position="66"/>
    </location>
</feature>
<evidence type="ECO:0000313" key="5">
    <source>
        <dbReference type="EMBL" id="EAU62586.1"/>
    </source>
</evidence>
<dbReference type="OrthoDB" id="189170at2"/>
<dbReference type="STRING" id="378806.STAUR_4479"/>
<dbReference type="eggNOG" id="COG1917">
    <property type="taxonomic scope" value="Bacteria"/>
</dbReference>
<keyword evidence="6" id="KW-1185">Reference proteome</keyword>
<dbReference type="EMBL" id="AAMD01000224">
    <property type="protein sequence ID" value="EAU62586.1"/>
    <property type="molecule type" value="Genomic_DNA"/>
</dbReference>
<protein>
    <submittedName>
        <fullName evidence="5">Transcriptional regulator, XRE family</fullName>
    </submittedName>
</protein>
<dbReference type="PROSITE" id="PS50943">
    <property type="entry name" value="HTH_CROC1"/>
    <property type="match status" value="1"/>
</dbReference>
<dbReference type="InterPro" id="IPR050807">
    <property type="entry name" value="TransReg_Diox_bact_type"/>
</dbReference>
<evidence type="ECO:0000256" key="2">
    <source>
        <dbReference type="SAM" id="MobiDB-lite"/>
    </source>
</evidence>
<dbReference type="InterPro" id="IPR010982">
    <property type="entry name" value="Lambda_DNA-bd_dom_sf"/>
</dbReference>
<dbReference type="Gene3D" id="1.10.260.40">
    <property type="entry name" value="lambda repressor-like DNA-binding domains"/>
    <property type="match status" value="1"/>
</dbReference>
<dbReference type="InterPro" id="IPR013096">
    <property type="entry name" value="Cupin_2"/>
</dbReference>
<accession>Q08Q25</accession>
<dbReference type="SUPFAM" id="SSF47413">
    <property type="entry name" value="lambda repressor-like DNA-binding domains"/>
    <property type="match status" value="1"/>
</dbReference>
<name>Q08Q25_STIAD</name>
<gene>
    <name evidence="4" type="ordered locus">STAUR_4479</name>
    <name evidence="5" type="ORF">STIAU_6710</name>
</gene>
<dbReference type="PANTHER" id="PTHR46797:SF1">
    <property type="entry name" value="METHYLPHOSPHONATE SYNTHASE"/>
    <property type="match status" value="1"/>
</dbReference>
<keyword evidence="1" id="KW-0238">DNA-binding</keyword>
<dbReference type="CDD" id="cd02209">
    <property type="entry name" value="cupin_XRE_C"/>
    <property type="match status" value="1"/>
</dbReference>
<dbReference type="GO" id="GO:0005829">
    <property type="term" value="C:cytosol"/>
    <property type="evidence" value="ECO:0007669"/>
    <property type="project" value="TreeGrafter"/>
</dbReference>
<dbReference type="GO" id="GO:0003700">
    <property type="term" value="F:DNA-binding transcription factor activity"/>
    <property type="evidence" value="ECO:0007669"/>
    <property type="project" value="TreeGrafter"/>
</dbReference>
<sequence>MSNDAAYSYLPPMDPHLGVGHSLAGMKSVRENSGRKGRGGAPRRDEDEPAAKAPAAVPTQPVTSVVPPEPAEEAVASGPPPEGEAAWAYEVAHPDADQDLAPVVGKNLRRLRIQRGLSLERLSKASGVSRAMLGQIELGQSAPTINVLWKIARALDLPFSALISNSGGAGTRLMRAPQAKRLTSHDGRFTSRALFPFDEPRRVEFYELSLKAHSEERADAHPPGTMENLIVTRGTLEMEIGADHHLLTTGDAILFEADKPHVYRNVGAEDITMYLVMSYAEEVG</sequence>
<dbReference type="PANTHER" id="PTHR46797">
    <property type="entry name" value="HTH-TYPE TRANSCRIPTIONAL REGULATOR"/>
    <property type="match status" value="1"/>
</dbReference>
<dbReference type="HOGENOM" id="CLU_085376_5_0_7"/>
<evidence type="ECO:0000313" key="6">
    <source>
        <dbReference type="Proteomes" id="UP000001351"/>
    </source>
</evidence>
<reference evidence="4 6" key="2">
    <citation type="journal article" date="2011" name="Mol. Biol. Evol.">
        <title>Comparative genomic analysis of fruiting body formation in Myxococcales.</title>
        <authorList>
            <person name="Huntley S."/>
            <person name="Hamann N."/>
            <person name="Wegener-Feldbrugge S."/>
            <person name="Treuner-Lange A."/>
            <person name="Kube M."/>
            <person name="Reinhardt R."/>
            <person name="Klages S."/>
            <person name="Muller R."/>
            <person name="Ronning C.M."/>
            <person name="Nierman W.C."/>
            <person name="Sogaard-Andersen L."/>
        </authorList>
    </citation>
    <scope>NUCLEOTIDE SEQUENCE [LARGE SCALE GENOMIC DNA]</scope>
    <source>
        <strain evidence="4 6">DW4/3-1</strain>
    </source>
</reference>
<evidence type="ECO:0000256" key="1">
    <source>
        <dbReference type="ARBA" id="ARBA00023125"/>
    </source>
</evidence>
<dbReference type="Pfam" id="PF01381">
    <property type="entry name" value="HTH_3"/>
    <property type="match status" value="1"/>
</dbReference>
<dbReference type="AlphaFoldDB" id="Q08Q25"/>
<dbReference type="InterPro" id="IPR001387">
    <property type="entry name" value="Cro/C1-type_HTH"/>
</dbReference>
<dbReference type="Proteomes" id="UP000032702">
    <property type="component" value="Unassembled WGS sequence"/>
</dbReference>
<dbReference type="eggNOG" id="COG1396">
    <property type="taxonomic scope" value="Bacteria"/>
</dbReference>
<dbReference type="SMART" id="SM00530">
    <property type="entry name" value="HTH_XRE"/>
    <property type="match status" value="1"/>
</dbReference>